<evidence type="ECO:0000313" key="1">
    <source>
        <dbReference type="EMBL" id="QRC92175.1"/>
    </source>
</evidence>
<evidence type="ECO:0000313" key="2">
    <source>
        <dbReference type="Proteomes" id="UP000663193"/>
    </source>
</evidence>
<protein>
    <submittedName>
        <fullName evidence="1">Uncharacterized protein</fullName>
    </submittedName>
</protein>
<keyword evidence="2" id="KW-1185">Reference proteome</keyword>
<dbReference type="Proteomes" id="UP000663193">
    <property type="component" value="Chromosome 2"/>
</dbReference>
<proteinExistence type="predicted"/>
<dbReference type="VEuPathDB" id="FungiDB:JI435_023220"/>
<name>A0A7U2HUC4_PHANO</name>
<accession>A0A7U2HUC4</accession>
<dbReference type="EMBL" id="CP069024">
    <property type="protein sequence ID" value="QRC92175.1"/>
    <property type="molecule type" value="Genomic_DNA"/>
</dbReference>
<sequence>SPGAMIIPALQYTKGPRTITINVQCGTGTTPGGKSLASWPVPLISKVPNLTICDG</sequence>
<reference evidence="2" key="1">
    <citation type="journal article" date="2021" name="BMC Genomics">
        <title>Chromosome-level genome assembly and manually-curated proteome of model necrotroph Parastagonospora nodorum Sn15 reveals a genome-wide trove of candidate effector homologs, and redundancy of virulence-related functions within an accessory chromosome.</title>
        <authorList>
            <person name="Bertazzoni S."/>
            <person name="Jones D.A.B."/>
            <person name="Phan H.T."/>
            <person name="Tan K.-C."/>
            <person name="Hane J.K."/>
        </authorList>
    </citation>
    <scope>NUCLEOTIDE SEQUENCE [LARGE SCALE GENOMIC DNA]</scope>
    <source>
        <strain evidence="2">SN15 / ATCC MYA-4574 / FGSC 10173)</strain>
    </source>
</reference>
<organism evidence="1 2">
    <name type="scientific">Phaeosphaeria nodorum (strain SN15 / ATCC MYA-4574 / FGSC 10173)</name>
    <name type="common">Glume blotch fungus</name>
    <name type="synonym">Parastagonospora nodorum</name>
    <dbReference type="NCBI Taxonomy" id="321614"/>
    <lineage>
        <taxon>Eukaryota</taxon>
        <taxon>Fungi</taxon>
        <taxon>Dikarya</taxon>
        <taxon>Ascomycota</taxon>
        <taxon>Pezizomycotina</taxon>
        <taxon>Dothideomycetes</taxon>
        <taxon>Pleosporomycetidae</taxon>
        <taxon>Pleosporales</taxon>
        <taxon>Pleosporineae</taxon>
        <taxon>Phaeosphaeriaceae</taxon>
        <taxon>Parastagonospora</taxon>
    </lineage>
</organism>
<dbReference type="AlphaFoldDB" id="A0A7U2HUC4"/>
<feature type="non-terminal residue" evidence="1">
    <location>
        <position position="1"/>
    </location>
</feature>
<gene>
    <name evidence="1" type="ORF">JI435_023220</name>
</gene>